<sequence length="70" mass="7952">IGGKIHHLSGGLPLSRRQPPRNLYFYLIITSCSPECLSFEGRLPDITKRMLLGTWVLVIRTSLLFLVVTR</sequence>
<accession>A0A5P1F204</accession>
<dbReference type="Gramene" id="ONK72388">
    <property type="protein sequence ID" value="ONK72388"/>
    <property type="gene ID" value="A4U43_C04F18900"/>
</dbReference>
<dbReference type="Proteomes" id="UP000243459">
    <property type="component" value="Chromosome 4"/>
</dbReference>
<gene>
    <name evidence="2" type="ORF">A4U43_C04F18900</name>
</gene>
<keyword evidence="3" id="KW-1185">Reference proteome</keyword>
<keyword evidence="1" id="KW-1133">Transmembrane helix</keyword>
<evidence type="ECO:0000313" key="3">
    <source>
        <dbReference type="Proteomes" id="UP000243459"/>
    </source>
</evidence>
<organism evidence="2 3">
    <name type="scientific">Asparagus officinalis</name>
    <name type="common">Garden asparagus</name>
    <dbReference type="NCBI Taxonomy" id="4686"/>
    <lineage>
        <taxon>Eukaryota</taxon>
        <taxon>Viridiplantae</taxon>
        <taxon>Streptophyta</taxon>
        <taxon>Embryophyta</taxon>
        <taxon>Tracheophyta</taxon>
        <taxon>Spermatophyta</taxon>
        <taxon>Magnoliopsida</taxon>
        <taxon>Liliopsida</taxon>
        <taxon>Asparagales</taxon>
        <taxon>Asparagaceae</taxon>
        <taxon>Asparagoideae</taxon>
        <taxon>Asparagus</taxon>
    </lineage>
</organism>
<proteinExistence type="predicted"/>
<keyword evidence="1" id="KW-0472">Membrane</keyword>
<evidence type="ECO:0000313" key="2">
    <source>
        <dbReference type="EMBL" id="ONK72388.1"/>
    </source>
</evidence>
<feature type="non-terminal residue" evidence="2">
    <location>
        <position position="70"/>
    </location>
</feature>
<evidence type="ECO:0000256" key="1">
    <source>
        <dbReference type="SAM" id="Phobius"/>
    </source>
</evidence>
<reference evidence="3" key="1">
    <citation type="journal article" date="2017" name="Nat. Commun.">
        <title>The asparagus genome sheds light on the origin and evolution of a young Y chromosome.</title>
        <authorList>
            <person name="Harkess A."/>
            <person name="Zhou J."/>
            <person name="Xu C."/>
            <person name="Bowers J.E."/>
            <person name="Van der Hulst R."/>
            <person name="Ayyampalayam S."/>
            <person name="Mercati F."/>
            <person name="Riccardi P."/>
            <person name="McKain M.R."/>
            <person name="Kakrana A."/>
            <person name="Tang H."/>
            <person name="Ray J."/>
            <person name="Groenendijk J."/>
            <person name="Arikit S."/>
            <person name="Mathioni S.M."/>
            <person name="Nakano M."/>
            <person name="Shan H."/>
            <person name="Telgmann-Rauber A."/>
            <person name="Kanno A."/>
            <person name="Yue Z."/>
            <person name="Chen H."/>
            <person name="Li W."/>
            <person name="Chen Y."/>
            <person name="Xu X."/>
            <person name="Zhang Y."/>
            <person name="Luo S."/>
            <person name="Chen H."/>
            <person name="Gao J."/>
            <person name="Mao Z."/>
            <person name="Pires J.C."/>
            <person name="Luo M."/>
            <person name="Kudrna D."/>
            <person name="Wing R.A."/>
            <person name="Meyers B.C."/>
            <person name="Yi K."/>
            <person name="Kong H."/>
            <person name="Lavrijsen P."/>
            <person name="Sunseri F."/>
            <person name="Falavigna A."/>
            <person name="Ye Y."/>
            <person name="Leebens-Mack J.H."/>
            <person name="Chen G."/>
        </authorList>
    </citation>
    <scope>NUCLEOTIDE SEQUENCE [LARGE SCALE GENOMIC DNA]</scope>
    <source>
        <strain evidence="3">cv. DH0086</strain>
    </source>
</reference>
<protein>
    <submittedName>
        <fullName evidence="2">Uncharacterized protein</fullName>
    </submittedName>
</protein>
<dbReference type="EMBL" id="CM007384">
    <property type="protein sequence ID" value="ONK72388.1"/>
    <property type="molecule type" value="Genomic_DNA"/>
</dbReference>
<dbReference type="AlphaFoldDB" id="A0A5P1F204"/>
<name>A0A5P1F204_ASPOF</name>
<feature type="transmembrane region" description="Helical" evidence="1">
    <location>
        <begin position="51"/>
        <end position="68"/>
    </location>
</feature>
<feature type="non-terminal residue" evidence="2">
    <location>
        <position position="1"/>
    </location>
</feature>
<keyword evidence="1" id="KW-0812">Transmembrane</keyword>